<dbReference type="PANTHER" id="PTHR10880">
    <property type="entry name" value="MORTALITY FACTOR 4-LIKE PROTEIN"/>
    <property type="match status" value="1"/>
</dbReference>
<keyword evidence="11" id="KW-1185">Reference proteome</keyword>
<keyword evidence="4" id="KW-0156">Chromatin regulator</keyword>
<dbReference type="GO" id="GO:0032221">
    <property type="term" value="C:Rpd3S complex"/>
    <property type="evidence" value="ECO:0007669"/>
    <property type="project" value="EnsemblFungi"/>
</dbReference>
<evidence type="ECO:0000256" key="4">
    <source>
        <dbReference type="ARBA" id="ARBA00022853"/>
    </source>
</evidence>
<reference evidence="11" key="1">
    <citation type="submission" date="2016-03" db="EMBL/GenBank/DDBJ databases">
        <authorList>
            <person name="Devillers H."/>
        </authorList>
    </citation>
    <scope>NUCLEOTIDE SEQUENCE [LARGE SCALE GENOMIC DNA]</scope>
</reference>
<dbReference type="GO" id="GO:0006337">
    <property type="term" value="P:nucleosome disassembly"/>
    <property type="evidence" value="ECO:0007669"/>
    <property type="project" value="EnsemblFungi"/>
</dbReference>
<sequence>MPLAVEDKCLAFHGPLLYTAKVLKAHDPANPEKTAGDEVPANLKDQQCFFIHYRGWKSSWDEWVSPERLKEYTEENLQYKQELVQQAKDARQAKKKTPAKPRKAEPRKRKSATAAADETGSAGPQGPRIVVHIAQTLKAVLVDDWERITKDKKLVSLPCRPTVAQLLDEYCEDASAHEVSPVVQSQLHEYCSGLKLYFDNSLAVLLLYRFERLQYADYVQDPASSIYGAVHLLRLLSSLPELVSFTSMDEFGCDVIVQQTEKLLKWLSRNMELFDDGMYVNTSSQYEGTALNM</sequence>
<evidence type="ECO:0000256" key="6">
    <source>
        <dbReference type="ARBA" id="ARBA00023163"/>
    </source>
</evidence>
<dbReference type="GO" id="GO:0006335">
    <property type="term" value="P:DNA replication-dependent chromatin assembly"/>
    <property type="evidence" value="ECO:0007669"/>
    <property type="project" value="EnsemblFungi"/>
</dbReference>
<evidence type="ECO:0000256" key="8">
    <source>
        <dbReference type="SAM" id="MobiDB-lite"/>
    </source>
</evidence>
<evidence type="ECO:0000256" key="2">
    <source>
        <dbReference type="ARBA" id="ARBA00009093"/>
    </source>
</evidence>
<dbReference type="Gene3D" id="2.30.30.140">
    <property type="match status" value="1"/>
</dbReference>
<feature type="domain" description="Chromo" evidence="9">
    <location>
        <begin position="17"/>
        <end position="85"/>
    </location>
</feature>
<keyword evidence="7" id="KW-0539">Nucleus</keyword>
<dbReference type="EMBL" id="LT598457">
    <property type="protein sequence ID" value="SCU93609.1"/>
    <property type="molecule type" value="Genomic_DNA"/>
</dbReference>
<comment type="subcellular location">
    <subcellularLocation>
        <location evidence="1">Nucleus</location>
    </subcellularLocation>
</comment>
<dbReference type="InterPro" id="IPR038217">
    <property type="entry name" value="MRG_C_sf"/>
</dbReference>
<dbReference type="OrthoDB" id="124855at2759"/>
<evidence type="ECO:0000259" key="9">
    <source>
        <dbReference type="SMART" id="SM00298"/>
    </source>
</evidence>
<dbReference type="GO" id="GO:0035267">
    <property type="term" value="C:NuA4 histone acetyltransferase complex"/>
    <property type="evidence" value="ECO:0007669"/>
    <property type="project" value="EnsemblFungi"/>
</dbReference>
<dbReference type="STRING" id="1266660.A0A1G4JSD3"/>
<feature type="compositionally biased region" description="Basic residues" evidence="8">
    <location>
        <begin position="93"/>
        <end position="111"/>
    </location>
</feature>
<protein>
    <recommendedName>
        <fullName evidence="3">Chromatin modification-related protein EAF3</fullName>
    </recommendedName>
</protein>
<dbReference type="GO" id="GO:0030174">
    <property type="term" value="P:regulation of DNA-templated DNA replication initiation"/>
    <property type="evidence" value="ECO:0007669"/>
    <property type="project" value="EnsemblFungi"/>
</dbReference>
<name>A0A1G4JSD3_9SACH</name>
<dbReference type="GO" id="GO:1990453">
    <property type="term" value="C:nucleosome disassembly/reassembly complex"/>
    <property type="evidence" value="ECO:0007669"/>
    <property type="project" value="EnsemblFungi"/>
</dbReference>
<accession>A0A1G4JSD3</accession>
<dbReference type="InterPro" id="IPR053820">
    <property type="entry name" value="MSL3_chromo-like"/>
</dbReference>
<dbReference type="GO" id="GO:0006281">
    <property type="term" value="P:DNA repair"/>
    <property type="evidence" value="ECO:0007669"/>
    <property type="project" value="EnsemblFungi"/>
</dbReference>
<proteinExistence type="inferred from homology"/>
<dbReference type="InterPro" id="IPR008676">
    <property type="entry name" value="MRG"/>
</dbReference>
<dbReference type="AlphaFoldDB" id="A0A1G4JSD3"/>
<dbReference type="InterPro" id="IPR026541">
    <property type="entry name" value="MRG_dom"/>
</dbReference>
<dbReference type="GO" id="GO:0006368">
    <property type="term" value="P:transcription elongation by RNA polymerase II"/>
    <property type="evidence" value="ECO:0007669"/>
    <property type="project" value="EnsemblFungi"/>
</dbReference>
<keyword evidence="5" id="KW-0805">Transcription regulation</keyword>
<evidence type="ECO:0000313" key="10">
    <source>
        <dbReference type="EMBL" id="SCU93609.1"/>
    </source>
</evidence>
<dbReference type="PROSITE" id="PS51640">
    <property type="entry name" value="MRG"/>
    <property type="match status" value="1"/>
</dbReference>
<dbReference type="GO" id="GO:0060195">
    <property type="term" value="P:negative regulation of antisense RNA transcription"/>
    <property type="evidence" value="ECO:0007669"/>
    <property type="project" value="EnsemblFungi"/>
</dbReference>
<dbReference type="Proteomes" id="UP000190274">
    <property type="component" value="Chromosome G"/>
</dbReference>
<dbReference type="GO" id="GO:0043487">
    <property type="term" value="P:regulation of RNA stability"/>
    <property type="evidence" value="ECO:0007669"/>
    <property type="project" value="EnsemblFungi"/>
</dbReference>
<dbReference type="Pfam" id="PF22732">
    <property type="entry name" value="MSL3_chromo-like"/>
    <property type="match status" value="1"/>
</dbReference>
<dbReference type="PIRSF" id="PIRSF038133">
    <property type="entry name" value="HAT_Nua4_EAF3/MRG15"/>
    <property type="match status" value="1"/>
</dbReference>
<evidence type="ECO:0000256" key="5">
    <source>
        <dbReference type="ARBA" id="ARBA00023015"/>
    </source>
</evidence>
<evidence type="ECO:0000256" key="1">
    <source>
        <dbReference type="ARBA" id="ARBA00004123"/>
    </source>
</evidence>
<dbReference type="Pfam" id="PF05712">
    <property type="entry name" value="MRG"/>
    <property type="match status" value="1"/>
</dbReference>
<dbReference type="SMART" id="SM00298">
    <property type="entry name" value="CHROMO"/>
    <property type="match status" value="1"/>
</dbReference>
<keyword evidence="6" id="KW-0804">Transcription</keyword>
<dbReference type="GO" id="GO:0032968">
    <property type="term" value="P:positive regulation of transcription elongation by RNA polymerase II"/>
    <property type="evidence" value="ECO:0007669"/>
    <property type="project" value="EnsemblFungi"/>
</dbReference>
<dbReference type="GO" id="GO:0140003">
    <property type="term" value="F:histone H3K36me3 reader activity"/>
    <property type="evidence" value="ECO:0007669"/>
    <property type="project" value="EnsemblFungi"/>
</dbReference>
<evidence type="ECO:0000256" key="3">
    <source>
        <dbReference type="ARBA" id="ARBA00018505"/>
    </source>
</evidence>
<evidence type="ECO:0000256" key="7">
    <source>
        <dbReference type="ARBA" id="ARBA00023242"/>
    </source>
</evidence>
<dbReference type="Gene3D" id="1.10.274.30">
    <property type="entry name" value="MRG domain"/>
    <property type="match status" value="1"/>
</dbReference>
<gene>
    <name evidence="10" type="ORF">LADA_0G04016G</name>
</gene>
<feature type="region of interest" description="Disordered" evidence="8">
    <location>
        <begin position="86"/>
        <end position="126"/>
    </location>
</feature>
<dbReference type="InterPro" id="IPR000953">
    <property type="entry name" value="Chromo/chromo_shadow_dom"/>
</dbReference>
<dbReference type="SUPFAM" id="SSF54160">
    <property type="entry name" value="Chromo domain-like"/>
    <property type="match status" value="1"/>
</dbReference>
<organism evidence="10 11">
    <name type="scientific">Lachancea dasiensis</name>
    <dbReference type="NCBI Taxonomy" id="1072105"/>
    <lineage>
        <taxon>Eukaryota</taxon>
        <taxon>Fungi</taxon>
        <taxon>Dikarya</taxon>
        <taxon>Ascomycota</taxon>
        <taxon>Saccharomycotina</taxon>
        <taxon>Saccharomycetes</taxon>
        <taxon>Saccharomycetales</taxon>
        <taxon>Saccharomycetaceae</taxon>
        <taxon>Lachancea</taxon>
    </lineage>
</organism>
<dbReference type="PANTHER" id="PTHR10880:SF15">
    <property type="entry name" value="MSL COMPLEX SUBUNIT 3"/>
    <property type="match status" value="1"/>
</dbReference>
<dbReference type="InterPro" id="IPR016197">
    <property type="entry name" value="Chromo-like_dom_sf"/>
</dbReference>
<evidence type="ECO:0000313" key="11">
    <source>
        <dbReference type="Proteomes" id="UP000190274"/>
    </source>
</evidence>
<comment type="similarity">
    <text evidence="2">Belongs to the MRG family.</text>
</comment>